<keyword evidence="1" id="KW-1133">Transmembrane helix</keyword>
<accession>A0A024QCL5</accession>
<reference evidence="4" key="2">
    <citation type="submission" date="2014-05" db="EMBL/GenBank/DDBJ databases">
        <title>Draft genome sequence of Virgibacillus massiliensis Vm-5.</title>
        <authorList>
            <person name="Khelaifia S."/>
            <person name="Croce O."/>
            <person name="Lagier J.C."/>
            <person name="Raoult D."/>
        </authorList>
    </citation>
    <scope>NUCLEOTIDE SEQUENCE [LARGE SCALE GENOMIC DNA]</scope>
    <source>
        <strain evidence="4">Vm-5</strain>
    </source>
</reference>
<keyword evidence="1" id="KW-0472">Membrane</keyword>
<sequence>MLHCPYCGTSIKEDENYCIKCGKLLPEDRYNRITNKKWINRNWKFPLFITAGIILSSIILYVTLEINSAKAKELYNEGEEKVLDQEYKEAKELFQQAINHKANFQQAHFSLEFMDIAIEIRSSLEQATKLSEEGNYQEALSVINQSESKLNDFNGSAVNNLIETITQQRNAIKLQQVQQSLAKNPNIDKLKVLLWDVASIDSEKAEPITKNIRNQIIDYTSTKANEQLNNKQFTDAQLIVEDGLKYAPDSEKLLSLQTTIDKEKVAFETAQQKRIEQAMTSATKEKQVNETDAIEMLSIDITDDEQGNLVVKGEVQSVATIPINSIMIEYALLTENGNELTTNEVYVYPDELYPEEKGKFEFTHFDIEHKGKNVQPKVKKITWYTD</sequence>
<reference evidence="3 4" key="1">
    <citation type="submission" date="2014-03" db="EMBL/GenBank/DDBJ databases">
        <authorList>
            <person name="Urmite Genomes U."/>
        </authorList>
    </citation>
    <scope>NUCLEOTIDE SEQUENCE [LARGE SCALE GENOMIC DNA]</scope>
    <source>
        <strain evidence="3 4">Vm-5</strain>
    </source>
</reference>
<feature type="domain" description="Zinc-ribbon" evidence="2">
    <location>
        <begin position="3"/>
        <end position="23"/>
    </location>
</feature>
<evidence type="ECO:0000313" key="3">
    <source>
        <dbReference type="EMBL" id="CDQ40288.1"/>
    </source>
</evidence>
<protein>
    <recommendedName>
        <fullName evidence="2">Zinc-ribbon domain-containing protein</fullName>
    </recommendedName>
</protein>
<dbReference type="InterPro" id="IPR011990">
    <property type="entry name" value="TPR-like_helical_dom_sf"/>
</dbReference>
<evidence type="ECO:0000256" key="1">
    <source>
        <dbReference type="SAM" id="Phobius"/>
    </source>
</evidence>
<dbReference type="eggNOG" id="COG4640">
    <property type="taxonomic scope" value="Bacteria"/>
</dbReference>
<feature type="transmembrane region" description="Helical" evidence="1">
    <location>
        <begin position="45"/>
        <end position="64"/>
    </location>
</feature>
<evidence type="ECO:0000313" key="4">
    <source>
        <dbReference type="Proteomes" id="UP000028875"/>
    </source>
</evidence>
<keyword evidence="4" id="KW-1185">Reference proteome</keyword>
<keyword evidence="1" id="KW-0812">Transmembrane</keyword>
<dbReference type="EMBL" id="CCDP010000001">
    <property type="protein sequence ID" value="CDQ40288.1"/>
    <property type="molecule type" value="Genomic_DNA"/>
</dbReference>
<dbReference type="SUPFAM" id="SSF48452">
    <property type="entry name" value="TPR-like"/>
    <property type="match status" value="1"/>
</dbReference>
<gene>
    <name evidence="3" type="ORF">BN990_02608</name>
</gene>
<organism evidence="3 4">
    <name type="scientific">Virgibacillus massiliensis</name>
    <dbReference type="NCBI Taxonomy" id="1462526"/>
    <lineage>
        <taxon>Bacteria</taxon>
        <taxon>Bacillati</taxon>
        <taxon>Bacillota</taxon>
        <taxon>Bacilli</taxon>
        <taxon>Bacillales</taxon>
        <taxon>Bacillaceae</taxon>
        <taxon>Virgibacillus</taxon>
    </lineage>
</organism>
<dbReference type="Pfam" id="PF13240">
    <property type="entry name" value="Zn_Ribbon_1"/>
    <property type="match status" value="1"/>
</dbReference>
<dbReference type="RefSeq" id="WP_021291752.1">
    <property type="nucleotide sequence ID" value="NZ_BNER01000004.1"/>
</dbReference>
<evidence type="ECO:0000259" key="2">
    <source>
        <dbReference type="Pfam" id="PF13240"/>
    </source>
</evidence>
<dbReference type="AlphaFoldDB" id="A0A024QCL5"/>
<dbReference type="InterPro" id="IPR026870">
    <property type="entry name" value="Zinc_ribbon_dom"/>
</dbReference>
<dbReference type="OrthoDB" id="1822804at2"/>
<dbReference type="Gene3D" id="1.25.40.10">
    <property type="entry name" value="Tetratricopeptide repeat domain"/>
    <property type="match status" value="1"/>
</dbReference>
<dbReference type="STRING" id="1462526.BN990_02608"/>
<dbReference type="Proteomes" id="UP000028875">
    <property type="component" value="Unassembled WGS sequence"/>
</dbReference>
<proteinExistence type="predicted"/>
<comment type="caution">
    <text evidence="3">The sequence shown here is derived from an EMBL/GenBank/DDBJ whole genome shotgun (WGS) entry which is preliminary data.</text>
</comment>
<name>A0A024QCL5_9BACI</name>